<gene>
    <name evidence="2" type="ORF">AVEN_118137_1</name>
</gene>
<dbReference type="Proteomes" id="UP000499080">
    <property type="component" value="Unassembled WGS sequence"/>
</dbReference>
<keyword evidence="1" id="KW-0175">Coiled coil</keyword>
<organism evidence="2 3">
    <name type="scientific">Araneus ventricosus</name>
    <name type="common">Orbweaver spider</name>
    <name type="synonym">Epeira ventricosa</name>
    <dbReference type="NCBI Taxonomy" id="182803"/>
    <lineage>
        <taxon>Eukaryota</taxon>
        <taxon>Metazoa</taxon>
        <taxon>Ecdysozoa</taxon>
        <taxon>Arthropoda</taxon>
        <taxon>Chelicerata</taxon>
        <taxon>Arachnida</taxon>
        <taxon>Araneae</taxon>
        <taxon>Araneomorphae</taxon>
        <taxon>Entelegynae</taxon>
        <taxon>Araneoidea</taxon>
        <taxon>Araneidae</taxon>
        <taxon>Araneus</taxon>
    </lineage>
</organism>
<protein>
    <submittedName>
        <fullName evidence="2">Uncharacterized protein</fullName>
    </submittedName>
</protein>
<dbReference type="OrthoDB" id="5869984at2759"/>
<evidence type="ECO:0000313" key="3">
    <source>
        <dbReference type="Proteomes" id="UP000499080"/>
    </source>
</evidence>
<proteinExistence type="predicted"/>
<accession>A0A4Y2NS38</accession>
<dbReference type="AlphaFoldDB" id="A0A4Y2NS38"/>
<feature type="coiled-coil region" evidence="1">
    <location>
        <begin position="67"/>
        <end position="99"/>
    </location>
</feature>
<evidence type="ECO:0000313" key="2">
    <source>
        <dbReference type="EMBL" id="GBN41804.1"/>
    </source>
</evidence>
<keyword evidence="3" id="KW-1185">Reference proteome</keyword>
<dbReference type="EMBL" id="BGPR01009711">
    <property type="protein sequence ID" value="GBN41804.1"/>
    <property type="molecule type" value="Genomic_DNA"/>
</dbReference>
<name>A0A4Y2NS38_ARAVE</name>
<comment type="caution">
    <text evidence="2">The sequence shown here is derived from an EMBL/GenBank/DDBJ whole genome shotgun (WGS) entry which is preliminary data.</text>
</comment>
<evidence type="ECO:0000256" key="1">
    <source>
        <dbReference type="SAM" id="Coils"/>
    </source>
</evidence>
<sequence length="177" mass="21161">MLSQWNLQRGRQKEMQIKSRVLVSNDLNLKDIIWKSKEYSEDPDSVASILITAVADRKRKEEERKIRERWRKNVKKRKKKEQEEERRLQEQSQHELEVARLQFQTVTSGQSDIQAVVQEAIGVKKKFLFPKLEVRRFSGNMKYLFPFWSRFEHIHKDIDIVPENKFQYVVQATVSGS</sequence>
<reference evidence="2 3" key="1">
    <citation type="journal article" date="2019" name="Sci. Rep.">
        <title>Orb-weaving spider Araneus ventricosus genome elucidates the spidroin gene catalogue.</title>
        <authorList>
            <person name="Kono N."/>
            <person name="Nakamura H."/>
            <person name="Ohtoshi R."/>
            <person name="Moran D.A.P."/>
            <person name="Shinohara A."/>
            <person name="Yoshida Y."/>
            <person name="Fujiwara M."/>
            <person name="Mori M."/>
            <person name="Tomita M."/>
            <person name="Arakawa K."/>
        </authorList>
    </citation>
    <scope>NUCLEOTIDE SEQUENCE [LARGE SCALE GENOMIC DNA]</scope>
</reference>